<evidence type="ECO:0000259" key="2">
    <source>
        <dbReference type="Pfam" id="PF01261"/>
    </source>
</evidence>
<feature type="domain" description="Xylose isomerase-like TIM barrel" evidence="2">
    <location>
        <begin position="152"/>
        <end position="335"/>
    </location>
</feature>
<dbReference type="Proteomes" id="UP001204144">
    <property type="component" value="Unassembled WGS sequence"/>
</dbReference>
<dbReference type="EMBL" id="RJUF01000030">
    <property type="protein sequence ID" value="MCP9763515.1"/>
    <property type="molecule type" value="Genomic_DNA"/>
</dbReference>
<keyword evidence="3" id="KW-0413">Isomerase</keyword>
<organism evidence="3 4">
    <name type="scientific">Lacihabitans soyangensis</name>
    <dbReference type="NCBI Taxonomy" id="869394"/>
    <lineage>
        <taxon>Bacteria</taxon>
        <taxon>Pseudomonadati</taxon>
        <taxon>Bacteroidota</taxon>
        <taxon>Cytophagia</taxon>
        <taxon>Cytophagales</taxon>
        <taxon>Leadbetterellaceae</taxon>
        <taxon>Lacihabitans</taxon>
    </lineage>
</organism>
<keyword evidence="1" id="KW-0175">Coiled coil</keyword>
<dbReference type="AlphaFoldDB" id="A0AAE3H5R2"/>
<dbReference type="InterPro" id="IPR050312">
    <property type="entry name" value="IolE/XylAMocC-like"/>
</dbReference>
<dbReference type="SUPFAM" id="SSF51658">
    <property type="entry name" value="Xylose isomerase-like"/>
    <property type="match status" value="1"/>
</dbReference>
<dbReference type="PANTHER" id="PTHR12110">
    <property type="entry name" value="HYDROXYPYRUVATE ISOMERASE"/>
    <property type="match status" value="1"/>
</dbReference>
<name>A0AAE3H5R2_9BACT</name>
<evidence type="ECO:0000256" key="1">
    <source>
        <dbReference type="SAM" id="Coils"/>
    </source>
</evidence>
<evidence type="ECO:0000313" key="3">
    <source>
        <dbReference type="EMBL" id="MCP9763515.1"/>
    </source>
</evidence>
<dbReference type="Pfam" id="PF01261">
    <property type="entry name" value="AP_endonuc_2"/>
    <property type="match status" value="1"/>
</dbReference>
<keyword evidence="4" id="KW-1185">Reference proteome</keyword>
<reference evidence="3 4" key="1">
    <citation type="submission" date="2018-11" db="EMBL/GenBank/DDBJ databases">
        <title>Novel bacteria species description.</title>
        <authorList>
            <person name="Han J.-H."/>
        </authorList>
    </citation>
    <scope>NUCLEOTIDE SEQUENCE [LARGE SCALE GENOMIC DNA]</scope>
    <source>
        <strain evidence="3 4">KCTC23259</strain>
    </source>
</reference>
<dbReference type="GO" id="GO:0016853">
    <property type="term" value="F:isomerase activity"/>
    <property type="evidence" value="ECO:0007669"/>
    <property type="project" value="UniProtKB-KW"/>
</dbReference>
<dbReference type="InterPro" id="IPR036237">
    <property type="entry name" value="Xyl_isomerase-like_sf"/>
</dbReference>
<proteinExistence type="predicted"/>
<accession>A0AAE3H5R2</accession>
<dbReference type="InterPro" id="IPR013022">
    <property type="entry name" value="Xyl_isomerase-like_TIM-brl"/>
</dbReference>
<gene>
    <name evidence="3" type="ORF">EGI31_11160</name>
</gene>
<dbReference type="InterPro" id="IPR006311">
    <property type="entry name" value="TAT_signal"/>
</dbReference>
<dbReference type="RefSeq" id="WP_255037295.1">
    <property type="nucleotide sequence ID" value="NZ_RJUF01000030.1"/>
</dbReference>
<feature type="coiled-coil region" evidence="1">
    <location>
        <begin position="120"/>
        <end position="147"/>
    </location>
</feature>
<sequence>MEKIDKTSVSRRQFLTNAALISGSMLGASKIFGAPAIIRDLYKGGSLIKGVQIGVITYSFREMPDQSAEATLQYILDSGISAVELMGDPAETFAGRPKNPIDMRTYFPLMRKRREKQPLTEEETKKLDAADAQMKEYNAEVKKWRSSVQISKFEEFAKMYKKAGVSIYGFKPNAFGKDNSDDDVAYGMKAAKALGANQVTLEHPSDDAQTLRLGKLAEKYGIKVGYHGHEQQTPTFWDTALAQSPANGLNLDLGHFVAAGNIESLAFVKKMNKNILSMHIKDRQNAANGKGNLPWGTGDTPLADVLKIMRDNKYKFPATVELEYKIPEGSNSVKEVQKCLEFCKNALL</sequence>
<protein>
    <submittedName>
        <fullName evidence="3">Sugar phosphate isomerase/epimerase</fullName>
    </submittedName>
</protein>
<dbReference type="PROSITE" id="PS51318">
    <property type="entry name" value="TAT"/>
    <property type="match status" value="1"/>
</dbReference>
<dbReference type="Gene3D" id="3.20.20.150">
    <property type="entry name" value="Divalent-metal-dependent TIM barrel enzymes"/>
    <property type="match status" value="1"/>
</dbReference>
<comment type="caution">
    <text evidence="3">The sequence shown here is derived from an EMBL/GenBank/DDBJ whole genome shotgun (WGS) entry which is preliminary data.</text>
</comment>
<dbReference type="PANTHER" id="PTHR12110:SF21">
    <property type="entry name" value="XYLOSE ISOMERASE-LIKE TIM BARREL DOMAIN-CONTAINING PROTEIN"/>
    <property type="match status" value="1"/>
</dbReference>
<evidence type="ECO:0000313" key="4">
    <source>
        <dbReference type="Proteomes" id="UP001204144"/>
    </source>
</evidence>